<evidence type="ECO:0000313" key="2">
    <source>
        <dbReference type="Proteomes" id="UP000037035"/>
    </source>
</evidence>
<gene>
    <name evidence="1" type="ORF">VP01_4400g1</name>
</gene>
<dbReference type="Proteomes" id="UP000037035">
    <property type="component" value="Unassembled WGS sequence"/>
</dbReference>
<keyword evidence="2" id="KW-1185">Reference proteome</keyword>
<protein>
    <submittedName>
        <fullName evidence="1">Putative signal peptide protein</fullName>
    </submittedName>
</protein>
<organism evidence="1 2">
    <name type="scientific">Puccinia sorghi</name>
    <dbReference type="NCBI Taxonomy" id="27349"/>
    <lineage>
        <taxon>Eukaryota</taxon>
        <taxon>Fungi</taxon>
        <taxon>Dikarya</taxon>
        <taxon>Basidiomycota</taxon>
        <taxon>Pucciniomycotina</taxon>
        <taxon>Pucciniomycetes</taxon>
        <taxon>Pucciniales</taxon>
        <taxon>Pucciniaceae</taxon>
        <taxon>Puccinia</taxon>
    </lineage>
</organism>
<sequence length="201" mass="22497">MNKALFATCCSRMLSISLGRVRGAALCLEVLHNQVHHFCFIFVCYPSGIPFHCRIACSSVKLEPNPHACQDLICVFAIGDVLPFLEPYSWPWVSGVSHHSIIIHEMFAQAEHLSSFYDNYSWAKMIIEKDQQIFGPGGGIYASVQNIPHLPTPEEVDNAVELRVREFLSTSNPNGLNDEGSTLAPCFQLFFITSFLVFSIK</sequence>
<accession>A0A0L6URL9</accession>
<proteinExistence type="predicted"/>
<name>A0A0L6URL9_9BASI</name>
<comment type="caution">
    <text evidence="1">The sequence shown here is derived from an EMBL/GenBank/DDBJ whole genome shotgun (WGS) entry which is preliminary data.</text>
</comment>
<dbReference type="EMBL" id="LAVV01009503">
    <property type="protein sequence ID" value="KNZ50480.1"/>
    <property type="molecule type" value="Genomic_DNA"/>
</dbReference>
<dbReference type="AlphaFoldDB" id="A0A0L6URL9"/>
<dbReference type="VEuPathDB" id="FungiDB:VP01_4400g1"/>
<reference evidence="1 2" key="1">
    <citation type="submission" date="2015-08" db="EMBL/GenBank/DDBJ databases">
        <title>Next Generation Sequencing and Analysis of the Genome of Puccinia sorghi L Schw, the Causal Agent of Maize Common Rust.</title>
        <authorList>
            <person name="Rochi L."/>
            <person name="Burguener G."/>
            <person name="Darino M."/>
            <person name="Turjanski A."/>
            <person name="Kreff E."/>
            <person name="Dieguez M.J."/>
            <person name="Sacco F."/>
        </authorList>
    </citation>
    <scope>NUCLEOTIDE SEQUENCE [LARGE SCALE GENOMIC DNA]</scope>
    <source>
        <strain evidence="1 2">RO10H11247</strain>
    </source>
</reference>
<evidence type="ECO:0000313" key="1">
    <source>
        <dbReference type="EMBL" id="KNZ50480.1"/>
    </source>
</evidence>